<dbReference type="InterPro" id="IPR008920">
    <property type="entry name" value="TF_FadR/GntR_C"/>
</dbReference>
<dbReference type="SMART" id="SM00895">
    <property type="entry name" value="FCD"/>
    <property type="match status" value="1"/>
</dbReference>
<dbReference type="InterPro" id="IPR011711">
    <property type="entry name" value="GntR_C"/>
</dbReference>
<dbReference type="EMBL" id="NPKI01000015">
    <property type="protein sequence ID" value="PAQ02137.1"/>
    <property type="molecule type" value="Genomic_DNA"/>
</dbReference>
<dbReference type="AlphaFoldDB" id="A0AB36RCQ7"/>
<gene>
    <name evidence="5" type="ORF">CIT25_12130</name>
</gene>
<evidence type="ECO:0000313" key="5">
    <source>
        <dbReference type="EMBL" id="PAQ02137.1"/>
    </source>
</evidence>
<keyword evidence="2" id="KW-0238">DNA-binding</keyword>
<dbReference type="GO" id="GO:0003700">
    <property type="term" value="F:DNA-binding transcription factor activity"/>
    <property type="evidence" value="ECO:0007669"/>
    <property type="project" value="InterPro"/>
</dbReference>
<sequence length="249" mass="27788">MTTNPRNDVNNGVKVQTRAKERERIVRAADSVDRVYAAIKEFAIDYRFRPGEKINEVELATELGVSRTPVRAALNRLQRDGFVASVPNKGFYARELTPEAVRDLYELRAAIERAAFVLACERATDTEIQATVDAWTKHSSLKGEGSWAKVAVADESFHMALTQLSKNAQMVNALEGLCSRIRFFRRIDLESMPRRSHSYQEHEAIIDALRRRDAAGGAALVEKHITLSSAHAMEVAARGLARIFFGTTA</sequence>
<dbReference type="PRINTS" id="PR00035">
    <property type="entry name" value="HTHGNTR"/>
</dbReference>
<keyword evidence="3" id="KW-0804">Transcription</keyword>
<organism evidence="5 6">
    <name type="scientific">Mesorhizobium mediterraneum</name>
    <dbReference type="NCBI Taxonomy" id="43617"/>
    <lineage>
        <taxon>Bacteria</taxon>
        <taxon>Pseudomonadati</taxon>
        <taxon>Pseudomonadota</taxon>
        <taxon>Alphaproteobacteria</taxon>
        <taxon>Hyphomicrobiales</taxon>
        <taxon>Phyllobacteriaceae</taxon>
        <taxon>Mesorhizobium</taxon>
    </lineage>
</organism>
<evidence type="ECO:0000259" key="4">
    <source>
        <dbReference type="PROSITE" id="PS50949"/>
    </source>
</evidence>
<evidence type="ECO:0000256" key="2">
    <source>
        <dbReference type="ARBA" id="ARBA00023125"/>
    </source>
</evidence>
<dbReference type="RefSeq" id="WP_095484752.1">
    <property type="nucleotide sequence ID" value="NZ_CP088151.1"/>
</dbReference>
<dbReference type="PANTHER" id="PTHR43537:SF45">
    <property type="entry name" value="GNTR FAMILY REGULATORY PROTEIN"/>
    <property type="match status" value="1"/>
</dbReference>
<proteinExistence type="predicted"/>
<dbReference type="PROSITE" id="PS50949">
    <property type="entry name" value="HTH_GNTR"/>
    <property type="match status" value="1"/>
</dbReference>
<dbReference type="Gene3D" id="1.10.10.10">
    <property type="entry name" value="Winged helix-like DNA-binding domain superfamily/Winged helix DNA-binding domain"/>
    <property type="match status" value="1"/>
</dbReference>
<dbReference type="SUPFAM" id="SSF46785">
    <property type="entry name" value="Winged helix' DNA-binding domain"/>
    <property type="match status" value="1"/>
</dbReference>
<dbReference type="InterPro" id="IPR036388">
    <property type="entry name" value="WH-like_DNA-bd_sf"/>
</dbReference>
<dbReference type="Proteomes" id="UP000216215">
    <property type="component" value="Unassembled WGS sequence"/>
</dbReference>
<dbReference type="SUPFAM" id="SSF48008">
    <property type="entry name" value="GntR ligand-binding domain-like"/>
    <property type="match status" value="1"/>
</dbReference>
<evidence type="ECO:0000256" key="1">
    <source>
        <dbReference type="ARBA" id="ARBA00023015"/>
    </source>
</evidence>
<dbReference type="Pfam" id="PF07729">
    <property type="entry name" value="FCD"/>
    <property type="match status" value="1"/>
</dbReference>
<dbReference type="GO" id="GO:0003677">
    <property type="term" value="F:DNA binding"/>
    <property type="evidence" value="ECO:0007669"/>
    <property type="project" value="UniProtKB-KW"/>
</dbReference>
<keyword evidence="6" id="KW-1185">Reference proteome</keyword>
<accession>A0AB36RCQ7</accession>
<protein>
    <submittedName>
        <fullName evidence="5">GntR family transcriptional regulator</fullName>
    </submittedName>
</protein>
<feature type="domain" description="HTH gntR-type" evidence="4">
    <location>
        <begin position="29"/>
        <end position="96"/>
    </location>
</feature>
<evidence type="ECO:0000256" key="3">
    <source>
        <dbReference type="ARBA" id="ARBA00023163"/>
    </source>
</evidence>
<keyword evidence="1" id="KW-0805">Transcription regulation</keyword>
<dbReference type="SMART" id="SM00345">
    <property type="entry name" value="HTH_GNTR"/>
    <property type="match status" value="1"/>
</dbReference>
<reference evidence="6" key="1">
    <citation type="submission" date="2017-08" db="EMBL/GenBank/DDBJ databases">
        <title>Mesorhizobium wenxinae sp. nov., a novel rhizobial species isolated from root nodules of chickpea (Cicer arietinum L.).</title>
        <authorList>
            <person name="Zhang J."/>
        </authorList>
    </citation>
    <scope>NUCLEOTIDE SEQUENCE [LARGE SCALE GENOMIC DNA]</scope>
    <source>
        <strain evidence="6">USDA 3392</strain>
    </source>
</reference>
<dbReference type="PANTHER" id="PTHR43537">
    <property type="entry name" value="TRANSCRIPTIONAL REGULATOR, GNTR FAMILY"/>
    <property type="match status" value="1"/>
</dbReference>
<dbReference type="InterPro" id="IPR000524">
    <property type="entry name" value="Tscrpt_reg_HTH_GntR"/>
</dbReference>
<dbReference type="Gene3D" id="1.20.120.530">
    <property type="entry name" value="GntR ligand-binding domain-like"/>
    <property type="match status" value="1"/>
</dbReference>
<dbReference type="Pfam" id="PF00392">
    <property type="entry name" value="GntR"/>
    <property type="match status" value="1"/>
</dbReference>
<dbReference type="CDD" id="cd07377">
    <property type="entry name" value="WHTH_GntR"/>
    <property type="match status" value="1"/>
</dbReference>
<name>A0AB36RCQ7_9HYPH</name>
<evidence type="ECO:0000313" key="6">
    <source>
        <dbReference type="Proteomes" id="UP000216215"/>
    </source>
</evidence>
<comment type="caution">
    <text evidence="5">The sequence shown here is derived from an EMBL/GenBank/DDBJ whole genome shotgun (WGS) entry which is preliminary data.</text>
</comment>
<dbReference type="InterPro" id="IPR036390">
    <property type="entry name" value="WH_DNA-bd_sf"/>
</dbReference>